<evidence type="ECO:0000256" key="2">
    <source>
        <dbReference type="ARBA" id="ARBA00022741"/>
    </source>
</evidence>
<keyword evidence="1" id="KW-0813">Transport</keyword>
<dbReference type="GO" id="GO:0005524">
    <property type="term" value="F:ATP binding"/>
    <property type="evidence" value="ECO:0007669"/>
    <property type="project" value="UniProtKB-KW"/>
</dbReference>
<evidence type="ECO:0000259" key="5">
    <source>
        <dbReference type="PROSITE" id="PS50893"/>
    </source>
</evidence>
<dbReference type="EMBL" id="JAVKGT010000003">
    <property type="protein sequence ID" value="MDR5710896.1"/>
    <property type="molecule type" value="Genomic_DNA"/>
</dbReference>
<evidence type="ECO:0000256" key="3">
    <source>
        <dbReference type="ARBA" id="ARBA00022840"/>
    </source>
</evidence>
<evidence type="ECO:0000313" key="7">
    <source>
        <dbReference type="Proteomes" id="UP001260872"/>
    </source>
</evidence>
<proteinExistence type="predicted"/>
<evidence type="ECO:0000256" key="1">
    <source>
        <dbReference type="ARBA" id="ARBA00022448"/>
    </source>
</evidence>
<dbReference type="Pfam" id="PF00005">
    <property type="entry name" value="ABC_tran"/>
    <property type="match status" value="1"/>
</dbReference>
<accession>A0ABU1FQH5</accession>
<evidence type="ECO:0000313" key="6">
    <source>
        <dbReference type="EMBL" id="MDR5710896.1"/>
    </source>
</evidence>
<evidence type="ECO:0000256" key="4">
    <source>
        <dbReference type="ARBA" id="ARBA00022967"/>
    </source>
</evidence>
<dbReference type="PROSITE" id="PS00211">
    <property type="entry name" value="ABC_TRANSPORTER_1"/>
    <property type="match status" value="1"/>
</dbReference>
<feature type="domain" description="ABC transporter" evidence="5">
    <location>
        <begin position="20"/>
        <end position="268"/>
    </location>
</feature>
<dbReference type="SUPFAM" id="SSF52540">
    <property type="entry name" value="P-loop containing nucleoside triphosphate hydrolases"/>
    <property type="match status" value="1"/>
</dbReference>
<name>A0ABU1FQH5_9MICC</name>
<keyword evidence="4" id="KW-1278">Translocase</keyword>
<dbReference type="RefSeq" id="WP_310536281.1">
    <property type="nucleotide sequence ID" value="NZ_BAAAOC010000018.1"/>
</dbReference>
<dbReference type="InterPro" id="IPR017871">
    <property type="entry name" value="ABC_transporter-like_CS"/>
</dbReference>
<dbReference type="InterPro" id="IPR003439">
    <property type="entry name" value="ABC_transporter-like_ATP-bd"/>
</dbReference>
<organism evidence="6 7">
    <name type="scientific">Nesterenkonia flava</name>
    <dbReference type="NCBI Taxonomy" id="469799"/>
    <lineage>
        <taxon>Bacteria</taxon>
        <taxon>Bacillati</taxon>
        <taxon>Actinomycetota</taxon>
        <taxon>Actinomycetes</taxon>
        <taxon>Micrococcales</taxon>
        <taxon>Micrococcaceae</taxon>
        <taxon>Nesterenkonia</taxon>
    </lineage>
</organism>
<dbReference type="InterPro" id="IPR027417">
    <property type="entry name" value="P-loop_NTPase"/>
</dbReference>
<keyword evidence="7" id="KW-1185">Reference proteome</keyword>
<dbReference type="PANTHER" id="PTHR42794:SF1">
    <property type="entry name" value="HEMIN IMPORT ATP-BINDING PROTEIN HMUV"/>
    <property type="match status" value="1"/>
</dbReference>
<dbReference type="SMART" id="SM00382">
    <property type="entry name" value="AAA"/>
    <property type="match status" value="1"/>
</dbReference>
<sequence>MSTTPPPRTPTRSSAASTVLRAEDLQLSYGSQRVLQGVTLSLQRGRVHGLVGPNGAGKSTLLRTLAVLQKPARGRVYLPSTRNEPASEPACPGRDLCTLSSRERARFLAYLPQDTSVAFDFPVREVVAMGLYAHLSRFRGPSSGDLARIQHALQRTGTEALAEKSVRSLSGGQRQLVLLAKQLAQRPEIYLLDEPVSALDIAHQLHVAQCLRELAAAGHAVVVVLHDITYAAALCDRITVMHQGRIYDDGTPEHVLTEQMFAEVYRVRARVETTSGGNLTVLPYGVVSARGDRTRRRQEGE</sequence>
<gene>
    <name evidence="6" type="ORF">RH857_01905</name>
</gene>
<keyword evidence="2" id="KW-0547">Nucleotide-binding</keyword>
<dbReference type="PROSITE" id="PS50893">
    <property type="entry name" value="ABC_TRANSPORTER_2"/>
    <property type="match status" value="1"/>
</dbReference>
<dbReference type="InterPro" id="IPR003593">
    <property type="entry name" value="AAA+_ATPase"/>
</dbReference>
<dbReference type="CDD" id="cd03214">
    <property type="entry name" value="ABC_Iron-Siderophores_B12_Hemin"/>
    <property type="match status" value="1"/>
</dbReference>
<dbReference type="Gene3D" id="3.40.50.300">
    <property type="entry name" value="P-loop containing nucleotide triphosphate hydrolases"/>
    <property type="match status" value="1"/>
</dbReference>
<dbReference type="PANTHER" id="PTHR42794">
    <property type="entry name" value="HEMIN IMPORT ATP-BINDING PROTEIN HMUV"/>
    <property type="match status" value="1"/>
</dbReference>
<protein>
    <submittedName>
        <fullName evidence="6">ABC transporter ATP-binding protein</fullName>
    </submittedName>
</protein>
<dbReference type="Proteomes" id="UP001260872">
    <property type="component" value="Unassembled WGS sequence"/>
</dbReference>
<comment type="caution">
    <text evidence="6">The sequence shown here is derived from an EMBL/GenBank/DDBJ whole genome shotgun (WGS) entry which is preliminary data.</text>
</comment>
<reference evidence="7" key="1">
    <citation type="submission" date="2023-07" db="EMBL/GenBank/DDBJ databases">
        <title>Description of three actinobacteria isolated from air of manufacturing shop in a pharmaceutical factory.</title>
        <authorList>
            <person name="Zhang D.-F."/>
        </authorList>
    </citation>
    <scope>NUCLEOTIDE SEQUENCE [LARGE SCALE GENOMIC DNA]</scope>
    <source>
        <strain evidence="7">CCTCC AB 207010</strain>
    </source>
</reference>
<keyword evidence="3 6" id="KW-0067">ATP-binding</keyword>